<feature type="domain" description="T2SS protein K first SAM-like" evidence="13">
    <location>
        <begin position="109"/>
        <end position="244"/>
    </location>
</feature>
<keyword evidence="8" id="KW-1133">Transmembrane helix</keyword>
<dbReference type="InterPro" id="IPR045584">
    <property type="entry name" value="Pilin-like"/>
</dbReference>
<dbReference type="GO" id="GO:0005886">
    <property type="term" value="C:plasma membrane"/>
    <property type="evidence" value="ECO:0007669"/>
    <property type="project" value="UniProtKB-SubCell"/>
</dbReference>
<dbReference type="NCBIfam" id="NF037980">
    <property type="entry name" value="T2SS_GspK"/>
    <property type="match status" value="1"/>
</dbReference>
<dbReference type="SUPFAM" id="SSF54523">
    <property type="entry name" value="Pili subunits"/>
    <property type="match status" value="1"/>
</dbReference>
<sequence>MKKALNTPSCHKQKGVALIVVLLIVAIITVIAVEMSSRLQLNVARTLNLKANNQAYWYALGAEQFAKKSLITLNTLTPENTNLSQPWAETFEYPVEGGSIKAQLIDMQACFNLNAINSSDSANTANSTNSMNSSTATNSANPTTAKIGPSPSQKSFQLLLESYINDSLVVETIRDSLIDWIDKDSIPNNYGAEDADYESLVNPYLAANSPLGHASEIRLINGIDQLLAMGGFQDLRKAICVLPESKLAVNVNTITKENAVVLSALLGQNSNVGADIIGSRPPEGFQSDEEFLNLSEVQALSLSKQQKSWFKVTTQYFRLNVTAKFQGSQFTLSTIFKVDSGEITIISREFGGGF</sequence>
<dbReference type="RefSeq" id="WP_006004455.1">
    <property type="nucleotide sequence ID" value="NZ_BAET01000012.1"/>
</dbReference>
<dbReference type="STRING" id="56804.BAE46_06325"/>
<evidence type="ECO:0000256" key="4">
    <source>
        <dbReference type="ARBA" id="ARBA00022475"/>
    </source>
</evidence>
<reference evidence="14 15" key="2">
    <citation type="journal article" date="2017" name="Antonie Van Leeuwenhoek">
        <title>Rhizobium rhizosphaerae sp. nov., a novel species isolated from rice rhizosphere.</title>
        <authorList>
            <person name="Zhao J.J."/>
            <person name="Zhang J."/>
            <person name="Zhang R.J."/>
            <person name="Zhang C.W."/>
            <person name="Yin H.Q."/>
            <person name="Zhang X.X."/>
        </authorList>
    </citation>
    <scope>NUCLEOTIDE SEQUENCE [LARGE SCALE GENOMIC DNA]</scope>
    <source>
        <strain evidence="14 15">ACAM 611</strain>
    </source>
</reference>
<dbReference type="PANTHER" id="PTHR38831:SF1">
    <property type="entry name" value="TYPE II SECRETION SYSTEM PROTEIN K-RELATED"/>
    <property type="match status" value="1"/>
</dbReference>
<organism evidence="14 15">
    <name type="scientific">Glaciecola punicea ACAM 611</name>
    <dbReference type="NCBI Taxonomy" id="1121923"/>
    <lineage>
        <taxon>Bacteria</taxon>
        <taxon>Pseudomonadati</taxon>
        <taxon>Pseudomonadota</taxon>
        <taxon>Gammaproteobacteria</taxon>
        <taxon>Alteromonadales</taxon>
        <taxon>Alteromonadaceae</taxon>
        <taxon>Glaciecola</taxon>
    </lineage>
</organism>
<dbReference type="InterPro" id="IPR049179">
    <property type="entry name" value="T2SSK_SAM-like_2nd"/>
</dbReference>
<keyword evidence="9 10" id="KW-0472">Membrane</keyword>
<evidence type="ECO:0000256" key="7">
    <source>
        <dbReference type="ARBA" id="ARBA00022927"/>
    </source>
</evidence>
<dbReference type="EMBL" id="BAET01000012">
    <property type="protein sequence ID" value="GAB55399.1"/>
    <property type="molecule type" value="Genomic_DNA"/>
</dbReference>
<dbReference type="AlphaFoldDB" id="H5TAS2"/>
<gene>
    <name evidence="14" type="primary">gspK</name>
    <name evidence="14" type="ORF">GPUN_1275</name>
</gene>
<dbReference type="eggNOG" id="COG3156">
    <property type="taxonomic scope" value="Bacteria"/>
</dbReference>
<dbReference type="OrthoDB" id="9788973at2"/>
<feature type="region of interest" description="Disordered" evidence="11">
    <location>
        <begin position="122"/>
        <end position="149"/>
    </location>
</feature>
<evidence type="ECO:0000256" key="9">
    <source>
        <dbReference type="ARBA" id="ARBA00023136"/>
    </source>
</evidence>
<evidence type="ECO:0000256" key="6">
    <source>
        <dbReference type="ARBA" id="ARBA00022692"/>
    </source>
</evidence>
<evidence type="ECO:0000259" key="12">
    <source>
        <dbReference type="Pfam" id="PF03934"/>
    </source>
</evidence>
<keyword evidence="4 10" id="KW-1003">Cell membrane</keyword>
<keyword evidence="3 10" id="KW-0813">Transport</keyword>
<accession>H5TAS2</accession>
<evidence type="ECO:0000313" key="14">
    <source>
        <dbReference type="EMBL" id="GAB55399.1"/>
    </source>
</evidence>
<dbReference type="Pfam" id="PF03934">
    <property type="entry name" value="T2SSK"/>
    <property type="match status" value="1"/>
</dbReference>
<dbReference type="GO" id="GO:0009306">
    <property type="term" value="P:protein secretion"/>
    <property type="evidence" value="ECO:0007669"/>
    <property type="project" value="InterPro"/>
</dbReference>
<dbReference type="PANTHER" id="PTHR38831">
    <property type="entry name" value="TYPE II SECRETION SYSTEM PROTEIN K"/>
    <property type="match status" value="1"/>
</dbReference>
<name>H5TAS2_9ALTE</name>
<dbReference type="Gene3D" id="1.10.40.60">
    <property type="entry name" value="EpsJ-like"/>
    <property type="match status" value="2"/>
</dbReference>
<evidence type="ECO:0000256" key="8">
    <source>
        <dbReference type="ARBA" id="ARBA00022989"/>
    </source>
</evidence>
<dbReference type="InterPro" id="IPR038072">
    <property type="entry name" value="GspK_central_sf"/>
</dbReference>
<dbReference type="InterPro" id="IPR049031">
    <property type="entry name" value="T2SSK_SAM-like_1st"/>
</dbReference>
<dbReference type="InterPro" id="IPR005628">
    <property type="entry name" value="GspK"/>
</dbReference>
<evidence type="ECO:0000313" key="15">
    <source>
        <dbReference type="Proteomes" id="UP000053586"/>
    </source>
</evidence>
<evidence type="ECO:0000256" key="11">
    <source>
        <dbReference type="SAM" id="MobiDB-lite"/>
    </source>
</evidence>
<keyword evidence="6" id="KW-0812">Transmembrane</keyword>
<dbReference type="Proteomes" id="UP000053586">
    <property type="component" value="Unassembled WGS sequence"/>
</dbReference>
<feature type="compositionally biased region" description="Low complexity" evidence="11">
    <location>
        <begin position="122"/>
        <end position="145"/>
    </location>
</feature>
<evidence type="ECO:0000256" key="10">
    <source>
        <dbReference type="PIRNR" id="PIRNR002786"/>
    </source>
</evidence>
<keyword evidence="5 10" id="KW-0997">Cell inner membrane</keyword>
<reference evidence="14 15" key="1">
    <citation type="journal article" date="2012" name="J. Bacteriol.">
        <title>Genome sequence of proteorhodopsin-containing sea ice bacterium Glaciecola punicea ACAM 611T.</title>
        <authorList>
            <person name="Qin Q.-L."/>
            <person name="Xie B.-B."/>
            <person name="Shu Y.-L."/>
            <person name="Rong J.-C."/>
            <person name="Zhao D.-L."/>
            <person name="Zhang X.-Y."/>
            <person name="Chen X.-L."/>
            <person name="Zhou B.-C."/>
            <person name="Zhanga Y.-Z."/>
        </authorList>
    </citation>
    <scope>NUCLEOTIDE SEQUENCE [LARGE SCALE GENOMIC DNA]</scope>
    <source>
        <strain evidence="14 15">ACAM 611</strain>
    </source>
</reference>
<evidence type="ECO:0000256" key="3">
    <source>
        <dbReference type="ARBA" id="ARBA00022448"/>
    </source>
</evidence>
<evidence type="ECO:0000256" key="1">
    <source>
        <dbReference type="ARBA" id="ARBA00004533"/>
    </source>
</evidence>
<dbReference type="PIRSF" id="PIRSF002786">
    <property type="entry name" value="XcpX"/>
    <property type="match status" value="1"/>
</dbReference>
<dbReference type="SUPFAM" id="SSF158544">
    <property type="entry name" value="GspK insert domain-like"/>
    <property type="match status" value="2"/>
</dbReference>
<evidence type="ECO:0000256" key="5">
    <source>
        <dbReference type="ARBA" id="ARBA00022519"/>
    </source>
</evidence>
<comment type="caution">
    <text evidence="14">The sequence shown here is derived from an EMBL/GenBank/DDBJ whole genome shotgun (WGS) entry which is preliminary data.</text>
</comment>
<keyword evidence="15" id="KW-1185">Reference proteome</keyword>
<evidence type="ECO:0000259" key="13">
    <source>
        <dbReference type="Pfam" id="PF21687"/>
    </source>
</evidence>
<dbReference type="Pfam" id="PF21687">
    <property type="entry name" value="T2SSK_1st"/>
    <property type="match status" value="1"/>
</dbReference>
<proteinExistence type="inferred from homology"/>
<keyword evidence="7" id="KW-0653">Protein transport</keyword>
<comment type="similarity">
    <text evidence="2 10">Belongs to the GSP K family.</text>
</comment>
<feature type="domain" description="T2SS protein K second SAM-like" evidence="12">
    <location>
        <begin position="249"/>
        <end position="312"/>
    </location>
</feature>
<dbReference type="Gene3D" id="3.30.1300.30">
    <property type="entry name" value="GSPII I/J protein-like"/>
    <property type="match status" value="1"/>
</dbReference>
<comment type="subcellular location">
    <subcellularLocation>
        <location evidence="1 10">Cell inner membrane</location>
    </subcellularLocation>
</comment>
<protein>
    <recommendedName>
        <fullName evidence="10">Type II secretion system protein K</fullName>
    </recommendedName>
</protein>
<evidence type="ECO:0000256" key="2">
    <source>
        <dbReference type="ARBA" id="ARBA00007246"/>
    </source>
</evidence>